<evidence type="ECO:0000256" key="4">
    <source>
        <dbReference type="ARBA" id="ARBA00023125"/>
    </source>
</evidence>
<evidence type="ECO:0000256" key="1">
    <source>
        <dbReference type="ARBA" id="ARBA00004123"/>
    </source>
</evidence>
<feature type="region of interest" description="Disordered" evidence="7">
    <location>
        <begin position="515"/>
        <end position="538"/>
    </location>
</feature>
<evidence type="ECO:0000313" key="9">
    <source>
        <dbReference type="EMBL" id="OJJ73317.1"/>
    </source>
</evidence>
<keyword evidence="10" id="KW-1185">Reference proteome</keyword>
<dbReference type="InterPro" id="IPR051089">
    <property type="entry name" value="prtT"/>
</dbReference>
<dbReference type="GO" id="GO:0000981">
    <property type="term" value="F:DNA-binding transcription factor activity, RNA polymerase II-specific"/>
    <property type="evidence" value="ECO:0007669"/>
    <property type="project" value="InterPro"/>
</dbReference>
<evidence type="ECO:0000256" key="6">
    <source>
        <dbReference type="ARBA" id="ARBA00023242"/>
    </source>
</evidence>
<dbReference type="GO" id="GO:0008270">
    <property type="term" value="F:zinc ion binding"/>
    <property type="evidence" value="ECO:0007669"/>
    <property type="project" value="InterPro"/>
</dbReference>
<dbReference type="GO" id="GO:0000976">
    <property type="term" value="F:transcription cis-regulatory region binding"/>
    <property type="evidence" value="ECO:0007669"/>
    <property type="project" value="TreeGrafter"/>
</dbReference>
<evidence type="ECO:0000256" key="3">
    <source>
        <dbReference type="ARBA" id="ARBA00023015"/>
    </source>
</evidence>
<dbReference type="Proteomes" id="UP000184499">
    <property type="component" value="Unassembled WGS sequence"/>
</dbReference>
<dbReference type="Gene3D" id="4.10.240.10">
    <property type="entry name" value="Zn(2)-C6 fungal-type DNA-binding domain"/>
    <property type="match status" value="1"/>
</dbReference>
<feature type="compositionally biased region" description="Low complexity" evidence="7">
    <location>
        <begin position="515"/>
        <end position="525"/>
    </location>
</feature>
<dbReference type="GO" id="GO:0009893">
    <property type="term" value="P:positive regulation of metabolic process"/>
    <property type="evidence" value="ECO:0007669"/>
    <property type="project" value="UniProtKB-ARBA"/>
</dbReference>
<dbReference type="GeneID" id="93576961"/>
<evidence type="ECO:0000256" key="5">
    <source>
        <dbReference type="ARBA" id="ARBA00023163"/>
    </source>
</evidence>
<comment type="subcellular location">
    <subcellularLocation>
        <location evidence="1">Nucleus</location>
    </subcellularLocation>
</comment>
<keyword evidence="3" id="KW-0805">Transcription regulation</keyword>
<dbReference type="EMBL" id="KV878682">
    <property type="protein sequence ID" value="OJJ73317.1"/>
    <property type="molecule type" value="Genomic_DNA"/>
</dbReference>
<dbReference type="STRING" id="767769.A0A1L9UNR1"/>
<proteinExistence type="predicted"/>
<dbReference type="AlphaFoldDB" id="A0A1L9UNR1"/>
<evidence type="ECO:0000259" key="8">
    <source>
        <dbReference type="PROSITE" id="PS50048"/>
    </source>
</evidence>
<evidence type="ECO:0000313" key="10">
    <source>
        <dbReference type="Proteomes" id="UP000184499"/>
    </source>
</evidence>
<dbReference type="PANTHER" id="PTHR31845">
    <property type="entry name" value="FINGER DOMAIN PROTEIN, PUTATIVE-RELATED"/>
    <property type="match status" value="1"/>
</dbReference>
<dbReference type="PROSITE" id="PS50048">
    <property type="entry name" value="ZN2_CY6_FUNGAL_2"/>
    <property type="match status" value="1"/>
</dbReference>
<sequence length="616" mass="69204">MADDYKFICPRPRTFKACDQCRTRKIRCIPNEKGSGIDACRRCAKLGYNCTVTGSPSTSERSPKGQVVKAPTSNGDDFVSGLCQNKSEEEEDQVAQLRELHRGVLQGQAVVNGDPCTPTGTASSVSDGVGCEPRSSKINLSMHEAEELLLQFRQQRAYFPFIEVPEEATAASMAASQPFLLLAILTVSLTRKPLLQKRLDERFRRVLSERVIFYGEKSMDYVQGLLVYMAWRPLHIRPLSRQGTQFMQILVTMISDLKLTENIHDKAARDVCLGCFGLSSIFSVGYRRRGDEVAYKYLKELVDANKGLKQPYDEQLQLSELHVLYEDILRCQIECSSLKCPSKNQSLEEKMESLRLELQVFERAHDLNTIPLRLFILALKVHISLLPFRILTPTSSSIPNLENQGTSCAAEIRSFFEYFLSIPQDQYTSFSVRDWSQLILTISAASQICFLSPTPMIPRWTDFQTKTRSSMLIYLESLSHRMSRLSVAKTGDTPDLFFMFKSVLDIVLSTYAPASRESSSPMSNSRGHCPVGRDTDRDMATARSTPATRCPMVNGSIRESEFWEAMKQSDLYLEGLRSGPNGEDGCTSGVPGVDSMLDDCADWPSIFSEWVNVSIN</sequence>
<dbReference type="SUPFAM" id="SSF57701">
    <property type="entry name" value="Zn2/Cys6 DNA-binding domain"/>
    <property type="match status" value="1"/>
</dbReference>
<gene>
    <name evidence="9" type="ORF">ASPBRDRAFT_40982</name>
</gene>
<dbReference type="RefSeq" id="XP_067480565.1">
    <property type="nucleotide sequence ID" value="XM_067624473.1"/>
</dbReference>
<dbReference type="OrthoDB" id="5424793at2759"/>
<dbReference type="OMA" id="VYLAWHP"/>
<keyword evidence="2" id="KW-0862">Zinc</keyword>
<dbReference type="PANTHER" id="PTHR31845:SF10">
    <property type="entry name" value="ZN(II)2CYS6 TRANSCRIPTION FACTOR (EUROFUNG)"/>
    <property type="match status" value="1"/>
</dbReference>
<evidence type="ECO:0000256" key="2">
    <source>
        <dbReference type="ARBA" id="ARBA00022833"/>
    </source>
</evidence>
<dbReference type="Pfam" id="PF00172">
    <property type="entry name" value="Zn_clus"/>
    <property type="match status" value="1"/>
</dbReference>
<dbReference type="InterPro" id="IPR036864">
    <property type="entry name" value="Zn2-C6_fun-type_DNA-bd_sf"/>
</dbReference>
<dbReference type="SMART" id="SM00066">
    <property type="entry name" value="GAL4"/>
    <property type="match status" value="1"/>
</dbReference>
<keyword evidence="4" id="KW-0238">DNA-binding</keyword>
<dbReference type="PROSITE" id="PS00463">
    <property type="entry name" value="ZN2_CY6_FUNGAL_1"/>
    <property type="match status" value="1"/>
</dbReference>
<keyword evidence="5" id="KW-0804">Transcription</keyword>
<evidence type="ECO:0000256" key="7">
    <source>
        <dbReference type="SAM" id="MobiDB-lite"/>
    </source>
</evidence>
<dbReference type="InterPro" id="IPR001138">
    <property type="entry name" value="Zn2Cys6_DnaBD"/>
</dbReference>
<dbReference type="CDD" id="cd00067">
    <property type="entry name" value="GAL4"/>
    <property type="match status" value="1"/>
</dbReference>
<dbReference type="GO" id="GO:0005634">
    <property type="term" value="C:nucleus"/>
    <property type="evidence" value="ECO:0007669"/>
    <property type="project" value="UniProtKB-SubCell"/>
</dbReference>
<reference evidence="10" key="1">
    <citation type="journal article" date="2017" name="Genome Biol.">
        <title>Comparative genomics reveals high biological diversity and specific adaptations in the industrially and medically important fungal genus Aspergillus.</title>
        <authorList>
            <person name="de Vries R.P."/>
            <person name="Riley R."/>
            <person name="Wiebenga A."/>
            <person name="Aguilar-Osorio G."/>
            <person name="Amillis S."/>
            <person name="Uchima C.A."/>
            <person name="Anderluh G."/>
            <person name="Asadollahi M."/>
            <person name="Askin M."/>
            <person name="Barry K."/>
            <person name="Battaglia E."/>
            <person name="Bayram O."/>
            <person name="Benocci T."/>
            <person name="Braus-Stromeyer S.A."/>
            <person name="Caldana C."/>
            <person name="Canovas D."/>
            <person name="Cerqueira G.C."/>
            <person name="Chen F."/>
            <person name="Chen W."/>
            <person name="Choi C."/>
            <person name="Clum A."/>
            <person name="Dos Santos R.A."/>
            <person name="Damasio A.R."/>
            <person name="Diallinas G."/>
            <person name="Emri T."/>
            <person name="Fekete E."/>
            <person name="Flipphi M."/>
            <person name="Freyberg S."/>
            <person name="Gallo A."/>
            <person name="Gournas C."/>
            <person name="Habgood R."/>
            <person name="Hainaut M."/>
            <person name="Harispe M.L."/>
            <person name="Henrissat B."/>
            <person name="Hilden K.S."/>
            <person name="Hope R."/>
            <person name="Hossain A."/>
            <person name="Karabika E."/>
            <person name="Karaffa L."/>
            <person name="Karanyi Z."/>
            <person name="Krasevec N."/>
            <person name="Kuo A."/>
            <person name="Kusch H."/>
            <person name="LaButti K."/>
            <person name="Lagendijk E.L."/>
            <person name="Lapidus A."/>
            <person name="Levasseur A."/>
            <person name="Lindquist E."/>
            <person name="Lipzen A."/>
            <person name="Logrieco A.F."/>
            <person name="MacCabe A."/>
            <person name="Maekelae M.R."/>
            <person name="Malavazi I."/>
            <person name="Melin P."/>
            <person name="Meyer V."/>
            <person name="Mielnichuk N."/>
            <person name="Miskei M."/>
            <person name="Molnar A.P."/>
            <person name="Mule G."/>
            <person name="Ngan C.Y."/>
            <person name="Orejas M."/>
            <person name="Orosz E."/>
            <person name="Ouedraogo J.P."/>
            <person name="Overkamp K.M."/>
            <person name="Park H.-S."/>
            <person name="Perrone G."/>
            <person name="Piumi F."/>
            <person name="Punt P.J."/>
            <person name="Ram A.F."/>
            <person name="Ramon A."/>
            <person name="Rauscher S."/>
            <person name="Record E."/>
            <person name="Riano-Pachon D.M."/>
            <person name="Robert V."/>
            <person name="Roehrig J."/>
            <person name="Ruller R."/>
            <person name="Salamov A."/>
            <person name="Salih N.S."/>
            <person name="Samson R.A."/>
            <person name="Sandor E."/>
            <person name="Sanguinetti M."/>
            <person name="Schuetze T."/>
            <person name="Sepcic K."/>
            <person name="Shelest E."/>
            <person name="Sherlock G."/>
            <person name="Sophianopoulou V."/>
            <person name="Squina F.M."/>
            <person name="Sun H."/>
            <person name="Susca A."/>
            <person name="Todd R.B."/>
            <person name="Tsang A."/>
            <person name="Unkles S.E."/>
            <person name="van de Wiele N."/>
            <person name="van Rossen-Uffink D."/>
            <person name="Oliveira J.V."/>
            <person name="Vesth T.C."/>
            <person name="Visser J."/>
            <person name="Yu J.-H."/>
            <person name="Zhou M."/>
            <person name="Andersen M.R."/>
            <person name="Archer D.B."/>
            <person name="Baker S.E."/>
            <person name="Benoit I."/>
            <person name="Brakhage A.A."/>
            <person name="Braus G.H."/>
            <person name="Fischer R."/>
            <person name="Frisvad J.C."/>
            <person name="Goldman G.H."/>
            <person name="Houbraken J."/>
            <person name="Oakley B."/>
            <person name="Pocsi I."/>
            <person name="Scazzocchio C."/>
            <person name="Seiboth B."/>
            <person name="vanKuyk P.A."/>
            <person name="Wortman J."/>
            <person name="Dyer P.S."/>
            <person name="Grigoriev I.V."/>
        </authorList>
    </citation>
    <scope>NUCLEOTIDE SEQUENCE [LARGE SCALE GENOMIC DNA]</scope>
    <source>
        <strain evidence="10">CBS 101740 / IMI 381727 / IBT 21946</strain>
    </source>
</reference>
<organism evidence="9 10">
    <name type="scientific">Aspergillus brasiliensis (strain CBS 101740 / IMI 381727 / IBT 21946)</name>
    <dbReference type="NCBI Taxonomy" id="767769"/>
    <lineage>
        <taxon>Eukaryota</taxon>
        <taxon>Fungi</taxon>
        <taxon>Dikarya</taxon>
        <taxon>Ascomycota</taxon>
        <taxon>Pezizomycotina</taxon>
        <taxon>Eurotiomycetes</taxon>
        <taxon>Eurotiomycetidae</taxon>
        <taxon>Eurotiales</taxon>
        <taxon>Aspergillaceae</taxon>
        <taxon>Aspergillus</taxon>
        <taxon>Aspergillus subgen. Circumdati</taxon>
    </lineage>
</organism>
<protein>
    <recommendedName>
        <fullName evidence="8">Zn(2)-C6 fungal-type domain-containing protein</fullName>
    </recommendedName>
</protein>
<feature type="domain" description="Zn(2)-C6 fungal-type" evidence="8">
    <location>
        <begin position="17"/>
        <end position="52"/>
    </location>
</feature>
<dbReference type="VEuPathDB" id="FungiDB:ASPBRDRAFT_40982"/>
<keyword evidence="6" id="KW-0539">Nucleus</keyword>
<name>A0A1L9UNR1_ASPBC</name>
<accession>A0A1L9UNR1</accession>